<dbReference type="EMBL" id="JAGMWT010000002">
    <property type="protein sequence ID" value="KAH7136190.1"/>
    <property type="molecule type" value="Genomic_DNA"/>
</dbReference>
<feature type="compositionally biased region" description="Acidic residues" evidence="1">
    <location>
        <begin position="59"/>
        <end position="73"/>
    </location>
</feature>
<keyword evidence="2" id="KW-0472">Membrane</keyword>
<evidence type="ECO:0000313" key="3">
    <source>
        <dbReference type="EMBL" id="KAH7136190.1"/>
    </source>
</evidence>
<organism evidence="3 4">
    <name type="scientific">Dendryphion nanum</name>
    <dbReference type="NCBI Taxonomy" id="256645"/>
    <lineage>
        <taxon>Eukaryota</taxon>
        <taxon>Fungi</taxon>
        <taxon>Dikarya</taxon>
        <taxon>Ascomycota</taxon>
        <taxon>Pezizomycotina</taxon>
        <taxon>Dothideomycetes</taxon>
        <taxon>Pleosporomycetidae</taxon>
        <taxon>Pleosporales</taxon>
        <taxon>Torulaceae</taxon>
        <taxon>Dendryphion</taxon>
    </lineage>
</organism>
<feature type="transmembrane region" description="Helical" evidence="2">
    <location>
        <begin position="6"/>
        <end position="32"/>
    </location>
</feature>
<sequence>MDEDIIAMCVMLTLFVLFPLGVAMSITSCIAYSRTKAWDKARTLKTANLESSSTLLEHSDDESDFYDTDDETEHNERKAEEDSEQNFTFNQKWRKEFRKTWSGKGTKQILLDKEREERKKLAKAVAREMDRRERRRVKKAAREAGQSKEADALPPYYKN</sequence>
<feature type="compositionally biased region" description="Basic and acidic residues" evidence="1">
    <location>
        <begin position="123"/>
        <end position="132"/>
    </location>
</feature>
<reference evidence="3" key="1">
    <citation type="journal article" date="2021" name="Nat. Commun.">
        <title>Genetic determinants of endophytism in the Arabidopsis root mycobiome.</title>
        <authorList>
            <person name="Mesny F."/>
            <person name="Miyauchi S."/>
            <person name="Thiergart T."/>
            <person name="Pickel B."/>
            <person name="Atanasova L."/>
            <person name="Karlsson M."/>
            <person name="Huettel B."/>
            <person name="Barry K.W."/>
            <person name="Haridas S."/>
            <person name="Chen C."/>
            <person name="Bauer D."/>
            <person name="Andreopoulos W."/>
            <person name="Pangilinan J."/>
            <person name="LaButti K."/>
            <person name="Riley R."/>
            <person name="Lipzen A."/>
            <person name="Clum A."/>
            <person name="Drula E."/>
            <person name="Henrissat B."/>
            <person name="Kohler A."/>
            <person name="Grigoriev I.V."/>
            <person name="Martin F.M."/>
            <person name="Hacquard S."/>
        </authorList>
    </citation>
    <scope>NUCLEOTIDE SEQUENCE</scope>
    <source>
        <strain evidence="3">MPI-CAGE-CH-0243</strain>
    </source>
</reference>
<feature type="compositionally biased region" description="Basic and acidic residues" evidence="1">
    <location>
        <begin position="140"/>
        <end position="151"/>
    </location>
</feature>
<name>A0A9P9IZ24_9PLEO</name>
<keyword evidence="4" id="KW-1185">Reference proteome</keyword>
<evidence type="ECO:0000256" key="2">
    <source>
        <dbReference type="SAM" id="Phobius"/>
    </source>
</evidence>
<feature type="region of interest" description="Disordered" evidence="1">
    <location>
        <begin position="51"/>
        <end position="86"/>
    </location>
</feature>
<dbReference type="AlphaFoldDB" id="A0A9P9IZ24"/>
<proteinExistence type="predicted"/>
<evidence type="ECO:0000256" key="1">
    <source>
        <dbReference type="SAM" id="MobiDB-lite"/>
    </source>
</evidence>
<accession>A0A9P9IZ24</accession>
<gene>
    <name evidence="3" type="ORF">B0J11DRAFT_179932</name>
</gene>
<keyword evidence="2" id="KW-0812">Transmembrane</keyword>
<dbReference type="Proteomes" id="UP000700596">
    <property type="component" value="Unassembled WGS sequence"/>
</dbReference>
<keyword evidence="2" id="KW-1133">Transmembrane helix</keyword>
<comment type="caution">
    <text evidence="3">The sequence shown here is derived from an EMBL/GenBank/DDBJ whole genome shotgun (WGS) entry which is preliminary data.</text>
</comment>
<evidence type="ECO:0000313" key="4">
    <source>
        <dbReference type="Proteomes" id="UP000700596"/>
    </source>
</evidence>
<feature type="region of interest" description="Disordered" evidence="1">
    <location>
        <begin position="123"/>
        <end position="159"/>
    </location>
</feature>
<dbReference type="OrthoDB" id="3795037at2759"/>
<protein>
    <submittedName>
        <fullName evidence="3">Uncharacterized protein</fullName>
    </submittedName>
</protein>